<dbReference type="EMBL" id="JBHTIR010002310">
    <property type="protein sequence ID" value="MFD0853612.1"/>
    <property type="molecule type" value="Genomic_DNA"/>
</dbReference>
<evidence type="ECO:0000256" key="1">
    <source>
        <dbReference type="SAM" id="MobiDB-lite"/>
    </source>
</evidence>
<keyword evidence="2" id="KW-0472">Membrane</keyword>
<reference evidence="4" key="1">
    <citation type="journal article" date="2019" name="Int. J. Syst. Evol. Microbiol.">
        <title>The Global Catalogue of Microorganisms (GCM) 10K type strain sequencing project: providing services to taxonomists for standard genome sequencing and annotation.</title>
        <authorList>
            <consortium name="The Broad Institute Genomics Platform"/>
            <consortium name="The Broad Institute Genome Sequencing Center for Infectious Disease"/>
            <person name="Wu L."/>
            <person name="Ma J."/>
        </authorList>
    </citation>
    <scope>NUCLEOTIDE SEQUENCE [LARGE SCALE GENOMIC DNA]</scope>
    <source>
        <strain evidence="4">JCM 31696</strain>
    </source>
</reference>
<keyword evidence="2" id="KW-1133">Transmembrane helix</keyword>
<protein>
    <recommendedName>
        <fullName evidence="5">LapA family protein</fullName>
    </recommendedName>
</protein>
<evidence type="ECO:0000313" key="4">
    <source>
        <dbReference type="Proteomes" id="UP001597083"/>
    </source>
</evidence>
<name>A0ABW3CIK7_9ACTN</name>
<feature type="compositionally biased region" description="Basic and acidic residues" evidence="1">
    <location>
        <begin position="85"/>
        <end position="109"/>
    </location>
</feature>
<feature type="non-terminal residue" evidence="3">
    <location>
        <position position="115"/>
    </location>
</feature>
<keyword evidence="2" id="KW-0812">Transmembrane</keyword>
<sequence length="115" mass="12777">MVFLGLLLAAAAVTVAVGIAAANDGTASLTLLDRNVPLITEQWHVFAAGAAVALLFMIGMIMIFRGFGRKLRDRRDLRYLREEHEESLSTMEMERRRLQRELERARKAGDAGPPP</sequence>
<evidence type="ECO:0000313" key="3">
    <source>
        <dbReference type="EMBL" id="MFD0853612.1"/>
    </source>
</evidence>
<accession>A0ABW3CIK7</accession>
<comment type="caution">
    <text evidence="3">The sequence shown here is derived from an EMBL/GenBank/DDBJ whole genome shotgun (WGS) entry which is preliminary data.</text>
</comment>
<evidence type="ECO:0008006" key="5">
    <source>
        <dbReference type="Google" id="ProtNLM"/>
    </source>
</evidence>
<evidence type="ECO:0000256" key="2">
    <source>
        <dbReference type="SAM" id="Phobius"/>
    </source>
</evidence>
<feature type="transmembrane region" description="Helical" evidence="2">
    <location>
        <begin position="46"/>
        <end position="68"/>
    </location>
</feature>
<keyword evidence="4" id="KW-1185">Reference proteome</keyword>
<proteinExistence type="predicted"/>
<dbReference type="Proteomes" id="UP001597083">
    <property type="component" value="Unassembled WGS sequence"/>
</dbReference>
<feature type="region of interest" description="Disordered" evidence="1">
    <location>
        <begin position="85"/>
        <end position="115"/>
    </location>
</feature>
<gene>
    <name evidence="3" type="ORF">ACFQ07_15350</name>
</gene>
<organism evidence="3 4">
    <name type="scientific">Actinomadura adrarensis</name>
    <dbReference type="NCBI Taxonomy" id="1819600"/>
    <lineage>
        <taxon>Bacteria</taxon>
        <taxon>Bacillati</taxon>
        <taxon>Actinomycetota</taxon>
        <taxon>Actinomycetes</taxon>
        <taxon>Streptosporangiales</taxon>
        <taxon>Thermomonosporaceae</taxon>
        <taxon>Actinomadura</taxon>
    </lineage>
</organism>